<dbReference type="AlphaFoldDB" id="C9L8K5"/>
<dbReference type="HOGENOM" id="CLU_3230337_0_0_9"/>
<dbReference type="STRING" id="537007.BLAHAN_05727"/>
<dbReference type="EMBL" id="ABYU02000017">
    <property type="protein sequence ID" value="EEX21697.1"/>
    <property type="molecule type" value="Genomic_DNA"/>
</dbReference>
<organism evidence="1 2">
    <name type="scientific">Blautia hansenii DSM 20583</name>
    <dbReference type="NCBI Taxonomy" id="537007"/>
    <lineage>
        <taxon>Bacteria</taxon>
        <taxon>Bacillati</taxon>
        <taxon>Bacillota</taxon>
        <taxon>Clostridia</taxon>
        <taxon>Lachnospirales</taxon>
        <taxon>Lachnospiraceae</taxon>
        <taxon>Blautia</taxon>
    </lineage>
</organism>
<protein>
    <submittedName>
        <fullName evidence="1">Uncharacterized protein</fullName>
    </submittedName>
</protein>
<sequence>MRIISVLFFKYFTFTKNCLNTQKKKPARFCRKEKIGLDFFVTL</sequence>
<gene>
    <name evidence="1" type="ORF">BLAHAN_05727</name>
</gene>
<comment type="caution">
    <text evidence="1">The sequence shown here is derived from an EMBL/GenBank/DDBJ whole genome shotgun (WGS) entry which is preliminary data.</text>
</comment>
<evidence type="ECO:0000313" key="1">
    <source>
        <dbReference type="EMBL" id="EEX21697.1"/>
    </source>
</evidence>
<name>C9L8K5_BLAHA</name>
<reference evidence="1" key="1">
    <citation type="submission" date="2009-09" db="EMBL/GenBank/DDBJ databases">
        <authorList>
            <person name="Weinstock G."/>
            <person name="Sodergren E."/>
            <person name="Clifton S."/>
            <person name="Fulton L."/>
            <person name="Fulton B."/>
            <person name="Courtney L."/>
            <person name="Fronick C."/>
            <person name="Harrison M."/>
            <person name="Strong C."/>
            <person name="Farmer C."/>
            <person name="Delahaunty K."/>
            <person name="Markovic C."/>
            <person name="Hall O."/>
            <person name="Minx P."/>
            <person name="Tomlinson C."/>
            <person name="Mitreva M."/>
            <person name="Nelson J."/>
            <person name="Hou S."/>
            <person name="Wollam A."/>
            <person name="Pepin K.H."/>
            <person name="Johnson M."/>
            <person name="Bhonagiri V."/>
            <person name="Nash W.E."/>
            <person name="Warren W."/>
            <person name="Chinwalla A."/>
            <person name="Mardis E.R."/>
            <person name="Wilson R.K."/>
        </authorList>
    </citation>
    <scope>NUCLEOTIDE SEQUENCE [LARGE SCALE GENOMIC DNA]</scope>
    <source>
        <strain evidence="1">DSM 20583</strain>
    </source>
</reference>
<keyword evidence="2" id="KW-1185">Reference proteome</keyword>
<accession>C9L8K5</accession>
<evidence type="ECO:0000313" key="2">
    <source>
        <dbReference type="Proteomes" id="UP000003755"/>
    </source>
</evidence>
<proteinExistence type="predicted"/>
<dbReference type="Proteomes" id="UP000003755">
    <property type="component" value="Unassembled WGS sequence"/>
</dbReference>